<evidence type="ECO:0000313" key="2">
    <source>
        <dbReference type="EMBL" id="CAI3975373.1"/>
    </source>
</evidence>
<feature type="transmembrane region" description="Helical" evidence="1">
    <location>
        <begin position="778"/>
        <end position="797"/>
    </location>
</feature>
<comment type="caution">
    <text evidence="2">The sequence shown here is derived from an EMBL/GenBank/DDBJ whole genome shotgun (WGS) entry which is preliminary data.</text>
</comment>
<evidence type="ECO:0000256" key="1">
    <source>
        <dbReference type="SAM" id="Phobius"/>
    </source>
</evidence>
<dbReference type="EMBL" id="CAMXCT010000200">
    <property type="protein sequence ID" value="CAI3975373.1"/>
    <property type="molecule type" value="Genomic_DNA"/>
</dbReference>
<reference evidence="3 4" key="2">
    <citation type="submission" date="2024-05" db="EMBL/GenBank/DDBJ databases">
        <authorList>
            <person name="Chen Y."/>
            <person name="Shah S."/>
            <person name="Dougan E. K."/>
            <person name="Thang M."/>
            <person name="Chan C."/>
        </authorList>
    </citation>
    <scope>NUCLEOTIDE SEQUENCE [LARGE SCALE GENOMIC DNA]</scope>
</reference>
<evidence type="ECO:0000313" key="4">
    <source>
        <dbReference type="Proteomes" id="UP001152797"/>
    </source>
</evidence>
<dbReference type="EMBL" id="CAMXCT030000200">
    <property type="protein sequence ID" value="CAL4762685.1"/>
    <property type="molecule type" value="Genomic_DNA"/>
</dbReference>
<feature type="transmembrane region" description="Helical" evidence="1">
    <location>
        <begin position="803"/>
        <end position="829"/>
    </location>
</feature>
<feature type="transmembrane region" description="Helical" evidence="1">
    <location>
        <begin position="618"/>
        <end position="642"/>
    </location>
</feature>
<evidence type="ECO:0000313" key="3">
    <source>
        <dbReference type="EMBL" id="CAL4762685.1"/>
    </source>
</evidence>
<dbReference type="Gene3D" id="2.10.50.10">
    <property type="entry name" value="Tumor Necrosis Factor Receptor, subunit A, domain 2"/>
    <property type="match status" value="1"/>
</dbReference>
<dbReference type="OrthoDB" id="418110at2759"/>
<protein>
    <submittedName>
        <fullName evidence="3">40S ribosomal protein S6</fullName>
    </submittedName>
</protein>
<sequence length="1139" mass="124706">MFILGGSLENALNQSGVGLDFYRFYNADFFNPALYTAKVSDVSLDRVLTCAESVMTRAPETASLYLAATGDNNGVKTESGNTVLDCWQDKWWVAPACRANPSGCIPCITSKEGWGLSFMMQQASFHNMPIAFASAKESDASYAQLGRELQSLIYWWFPDTMFTLDNPSAVIFPAYSPSEQNQNIYRTMRENTLLTKWIAGGIETAAEKPVFVATQVNLFTDDMKKLLLRYVQLGNDPWETACEWLKENPERWESWLPNETACTSGKGLVNGNEHFINDRAAAVGCAVCPVGYRSVEQGQTRVCLPCPKGQFQGLPGEDVCLPCETGKVAAQTGSMACTLCPLGEYANDTGMTECFICGAGTGQEEKWTTSQAVVAQGKETWLQVQGSVNQSYCGCIAGTYLWNGRCEECIQGSICEGSSKLLLEPGFFSRPEEPGAVYRCFEEPVRCPGGEPGTCAVGRDTSTVACSACLPGLHATDGICVECGGGDYALLITVGIIACVCIAILYLVLVNEGQKSRQPGSLLIAALGMGQMVTTVQQLTVIQQFKIEWGEPFAGILLSLEVFSFDLDMISIGCVAPMGPVAKFSSRTLTVVGLLLVASLVHLLYLAVTKSKTLQISLLLRTSGTLLLVFFISLCSSLLAPFRCSQHPNGRWTVQAYHGVYCNGEGDHQVMAIVGGLACLMPIGFVAICMWVIIIELPKRLQSADVKFLRGCSFLFMRFRPGAEIFSVLFLIRNALVVLCPLLPSPSGKVVCMNLILYGSLAMVAYSKPWRVAACNFLDVMLLACMLVILDAGSLFIREDDGHTTMLICMLFSGVMVLSILTAVCYGVGRHFMLKYRKQFRFFLCHQKIAAGSMARLLKMELQKRGSRNTTFVDCDDLNDLTRLFSYVGQDTETFVILGSPDILTRKWCVGEMCTARSHGVNTVLLRWPEFVNPDYDFITKYDSIVPDISELVNYNIGLAEVQETMAWINTVQTVDVPSMVSLEGMEHICSSLTGSLRFPSRAGGAESPDCIIVSDLDNMEAAATAYVLLGLMVPKLVGAERNNMPTVLQKGRPVSETATAALVICSDGCFKQLEFAEWLLQVAHLPDCCVLPIIAEDGFRFPSPSYYEEVESMPQLESLDLRIHGGRRISSRFYGNPS</sequence>
<feature type="non-terminal residue" evidence="2">
    <location>
        <position position="1139"/>
    </location>
</feature>
<dbReference type="InterPro" id="IPR009030">
    <property type="entry name" value="Growth_fac_rcpt_cys_sf"/>
</dbReference>
<name>A0A9P1BL43_9DINO</name>
<dbReference type="GO" id="GO:0005840">
    <property type="term" value="C:ribosome"/>
    <property type="evidence" value="ECO:0007669"/>
    <property type="project" value="UniProtKB-KW"/>
</dbReference>
<dbReference type="PANTHER" id="PTHR46967:SF1">
    <property type="entry name" value="KERATIN-ASSOCIATED PROTEIN 16-1-LIKE"/>
    <property type="match status" value="1"/>
</dbReference>
<feature type="transmembrane region" description="Helical" evidence="1">
    <location>
        <begin position="488"/>
        <end position="510"/>
    </location>
</feature>
<proteinExistence type="predicted"/>
<feature type="transmembrane region" description="Helical" evidence="1">
    <location>
        <begin position="522"/>
        <end position="542"/>
    </location>
</feature>
<dbReference type="SUPFAM" id="SSF57184">
    <property type="entry name" value="Growth factor receptor domain"/>
    <property type="match status" value="1"/>
</dbReference>
<keyword evidence="1" id="KW-0812">Transmembrane</keyword>
<dbReference type="SMART" id="SM01411">
    <property type="entry name" value="Ephrin_rec_like"/>
    <property type="match status" value="2"/>
</dbReference>
<keyword evidence="3" id="KW-0689">Ribosomal protein</keyword>
<dbReference type="Proteomes" id="UP001152797">
    <property type="component" value="Unassembled WGS sequence"/>
</dbReference>
<organism evidence="2">
    <name type="scientific">Cladocopium goreaui</name>
    <dbReference type="NCBI Taxonomy" id="2562237"/>
    <lineage>
        <taxon>Eukaryota</taxon>
        <taxon>Sar</taxon>
        <taxon>Alveolata</taxon>
        <taxon>Dinophyceae</taxon>
        <taxon>Suessiales</taxon>
        <taxon>Symbiodiniaceae</taxon>
        <taxon>Cladocopium</taxon>
    </lineage>
</organism>
<keyword evidence="1" id="KW-0472">Membrane</keyword>
<dbReference type="PANTHER" id="PTHR46967">
    <property type="entry name" value="INSULIN-LIKE GROWTH FACTOR BINDING PROTEIN,N-TERMINAL"/>
    <property type="match status" value="1"/>
</dbReference>
<keyword evidence="3" id="KW-0687">Ribonucleoprotein</keyword>
<keyword evidence="1" id="KW-1133">Transmembrane helix</keyword>
<reference evidence="2" key="1">
    <citation type="submission" date="2022-10" db="EMBL/GenBank/DDBJ databases">
        <authorList>
            <person name="Chen Y."/>
            <person name="Dougan E. K."/>
            <person name="Chan C."/>
            <person name="Rhodes N."/>
            <person name="Thang M."/>
        </authorList>
    </citation>
    <scope>NUCLEOTIDE SEQUENCE</scope>
</reference>
<gene>
    <name evidence="2" type="ORF">C1SCF055_LOCUS3705</name>
</gene>
<keyword evidence="4" id="KW-1185">Reference proteome</keyword>
<feature type="transmembrane region" description="Helical" evidence="1">
    <location>
        <begin position="670"/>
        <end position="694"/>
    </location>
</feature>
<dbReference type="EMBL" id="CAMXCT020000200">
    <property type="protein sequence ID" value="CAL1128748.1"/>
    <property type="molecule type" value="Genomic_DNA"/>
</dbReference>
<accession>A0A9P1BL43</accession>
<feature type="transmembrane region" description="Helical" evidence="1">
    <location>
        <begin position="588"/>
        <end position="606"/>
    </location>
</feature>
<dbReference type="AlphaFoldDB" id="A0A9P1BL43"/>